<evidence type="ECO:0000313" key="6">
    <source>
        <dbReference type="Proteomes" id="UP000182938"/>
    </source>
</evidence>
<gene>
    <name evidence="5" type="ORF">ASJ30_03880</name>
</gene>
<reference evidence="5 6" key="1">
    <citation type="submission" date="2015-11" db="EMBL/GenBank/DDBJ databases">
        <authorList>
            <person name="Zhang Y."/>
            <person name="Guo Z."/>
        </authorList>
    </citation>
    <scope>NUCLEOTIDE SEQUENCE [LARGE SCALE GENOMIC DNA]</scope>
    <source>
        <strain evidence="5 6">YFY001</strain>
    </source>
</reference>
<dbReference type="GO" id="GO:0016020">
    <property type="term" value="C:membrane"/>
    <property type="evidence" value="ECO:0007669"/>
    <property type="project" value="UniProtKB-SubCell"/>
</dbReference>
<accession>A0A1L3MEN7</accession>
<dbReference type="KEGG" id="jte:ASJ30_03880"/>
<keyword evidence="6" id="KW-1185">Reference proteome</keyword>
<organism evidence="5 6">
    <name type="scientific">Janibacter indicus</name>
    <dbReference type="NCBI Taxonomy" id="857417"/>
    <lineage>
        <taxon>Bacteria</taxon>
        <taxon>Bacillati</taxon>
        <taxon>Actinomycetota</taxon>
        <taxon>Actinomycetes</taxon>
        <taxon>Micrococcales</taxon>
        <taxon>Intrasporangiaceae</taxon>
        <taxon>Janibacter</taxon>
    </lineage>
</organism>
<evidence type="ECO:0000256" key="1">
    <source>
        <dbReference type="ARBA" id="ARBA00004141"/>
    </source>
</evidence>
<evidence type="ECO:0000256" key="3">
    <source>
        <dbReference type="ARBA" id="ARBA00022989"/>
    </source>
</evidence>
<evidence type="ECO:0000313" key="5">
    <source>
        <dbReference type="EMBL" id="APH00778.1"/>
    </source>
</evidence>
<name>A0A1L3MEN7_9MICO</name>
<evidence type="ECO:0008006" key="7">
    <source>
        <dbReference type="Google" id="ProtNLM"/>
    </source>
</evidence>
<keyword evidence="3" id="KW-1133">Transmembrane helix</keyword>
<dbReference type="EMBL" id="CP013290">
    <property type="protein sequence ID" value="APH00778.1"/>
    <property type="molecule type" value="Genomic_DNA"/>
</dbReference>
<protein>
    <recommendedName>
        <fullName evidence="7">DoxX family protein</fullName>
    </recommendedName>
</protein>
<evidence type="ECO:0000256" key="4">
    <source>
        <dbReference type="ARBA" id="ARBA00023136"/>
    </source>
</evidence>
<comment type="subcellular location">
    <subcellularLocation>
        <location evidence="1">Membrane</location>
        <topology evidence="1">Multi-pass membrane protein</topology>
    </subcellularLocation>
</comment>
<sequence length="171" mass="17805">MIVRRIARPMLAGIFVWGGINALRYPTAHAPAAEPVTKPLATKTQLPDDTELLVRANGAAMVAGGALLATGKAPRLASALLLGTMVPTTATHNFWAESDPQAKAGKLTQFIKDVSLMGGLILAAVDTEGKPGVAYRAKLAGEGIERTARQARKSAAREAKLAALQAKQAVS</sequence>
<keyword evidence="2" id="KW-0812">Transmembrane</keyword>
<dbReference type="InterPro" id="IPR032808">
    <property type="entry name" value="DoxX"/>
</dbReference>
<keyword evidence="4" id="KW-0472">Membrane</keyword>
<dbReference type="RefSeq" id="WP_072623940.1">
    <property type="nucleotide sequence ID" value="NZ_CP013290.1"/>
</dbReference>
<proteinExistence type="predicted"/>
<evidence type="ECO:0000256" key="2">
    <source>
        <dbReference type="ARBA" id="ARBA00022692"/>
    </source>
</evidence>
<dbReference type="Proteomes" id="UP000182938">
    <property type="component" value="Chromosome"/>
</dbReference>
<dbReference type="Pfam" id="PF07681">
    <property type="entry name" value="DoxX"/>
    <property type="match status" value="1"/>
</dbReference>
<dbReference type="AlphaFoldDB" id="A0A1L3MEN7"/>